<feature type="coiled-coil region" evidence="4">
    <location>
        <begin position="115"/>
        <end position="142"/>
    </location>
</feature>
<dbReference type="SMART" id="SM01012">
    <property type="entry name" value="ANTAR"/>
    <property type="match status" value="1"/>
</dbReference>
<protein>
    <recommendedName>
        <fullName evidence="1">Stage 0 sporulation protein A homolog</fullName>
    </recommendedName>
</protein>
<gene>
    <name evidence="7" type="ORF">KHM83_04885</name>
</gene>
<evidence type="ECO:0000259" key="6">
    <source>
        <dbReference type="PROSITE" id="PS50921"/>
    </source>
</evidence>
<dbReference type="PROSITE" id="PS50921">
    <property type="entry name" value="ANTAR"/>
    <property type="match status" value="1"/>
</dbReference>
<keyword evidence="8" id="KW-1185">Reference proteome</keyword>
<comment type="function">
    <text evidence="2">May play the central regulatory role in sporulation. It may be an element of the effector pathway responsible for the activation of sporulation genes in response to nutritional stress. Spo0A may act in concert with spo0H (a sigma factor) to control the expression of some genes that are critical to the sporulation process.</text>
</comment>
<evidence type="ECO:0000256" key="3">
    <source>
        <dbReference type="PROSITE-ProRule" id="PRU00169"/>
    </source>
</evidence>
<dbReference type="RefSeq" id="WP_213235798.1">
    <property type="nucleotide sequence ID" value="NZ_JAHBCL010000006.1"/>
</dbReference>
<reference evidence="7 8" key="1">
    <citation type="submission" date="2021-05" db="EMBL/GenBank/DDBJ databases">
        <title>Fusibacter ferrireducens sp. nov., an anaerobic, sulfur- and Fe-reducing bacterium isolated from the mangrove sediment.</title>
        <authorList>
            <person name="Qiu D."/>
        </authorList>
    </citation>
    <scope>NUCLEOTIDE SEQUENCE [LARGE SCALE GENOMIC DNA]</scope>
    <source>
        <strain evidence="7 8">DSM 12116</strain>
    </source>
</reference>
<accession>A0ABS5PLG9</accession>
<dbReference type="Pfam" id="PF03861">
    <property type="entry name" value="ANTAR"/>
    <property type="match status" value="1"/>
</dbReference>
<dbReference type="SUPFAM" id="SSF52172">
    <property type="entry name" value="CheY-like"/>
    <property type="match status" value="1"/>
</dbReference>
<dbReference type="Proteomes" id="UP000746471">
    <property type="component" value="Unassembled WGS sequence"/>
</dbReference>
<dbReference type="PROSITE" id="PS50110">
    <property type="entry name" value="RESPONSE_REGULATORY"/>
    <property type="match status" value="1"/>
</dbReference>
<keyword evidence="4" id="KW-0175">Coiled coil</keyword>
<name>A0ABS5PLG9_9FIRM</name>
<evidence type="ECO:0000256" key="4">
    <source>
        <dbReference type="SAM" id="Coils"/>
    </source>
</evidence>
<dbReference type="Gene3D" id="1.10.10.10">
    <property type="entry name" value="Winged helix-like DNA-binding domain superfamily/Winged helix DNA-binding domain"/>
    <property type="match status" value="1"/>
</dbReference>
<evidence type="ECO:0000259" key="5">
    <source>
        <dbReference type="PROSITE" id="PS50110"/>
    </source>
</evidence>
<proteinExistence type="predicted"/>
<feature type="domain" description="ANTAR" evidence="6">
    <location>
        <begin position="122"/>
        <end position="183"/>
    </location>
</feature>
<comment type="caution">
    <text evidence="7">The sequence shown here is derived from an EMBL/GenBank/DDBJ whole genome shotgun (WGS) entry which is preliminary data.</text>
</comment>
<dbReference type="InterPro" id="IPR008327">
    <property type="entry name" value="Sig_transdc_resp-reg_antiterm"/>
</dbReference>
<evidence type="ECO:0000256" key="2">
    <source>
        <dbReference type="ARBA" id="ARBA00024867"/>
    </source>
</evidence>
<dbReference type="EMBL" id="JAHBCL010000006">
    <property type="protein sequence ID" value="MBS7526014.1"/>
    <property type="molecule type" value="Genomic_DNA"/>
</dbReference>
<dbReference type="InterPro" id="IPR036388">
    <property type="entry name" value="WH-like_DNA-bd_sf"/>
</dbReference>
<comment type="caution">
    <text evidence="3">Lacks conserved residue(s) required for the propagation of feature annotation.</text>
</comment>
<evidence type="ECO:0000313" key="7">
    <source>
        <dbReference type="EMBL" id="MBS7526014.1"/>
    </source>
</evidence>
<dbReference type="Gene3D" id="3.40.50.2300">
    <property type="match status" value="1"/>
</dbReference>
<feature type="domain" description="Response regulatory" evidence="5">
    <location>
        <begin position="3"/>
        <end position="116"/>
    </location>
</feature>
<organism evidence="7 8">
    <name type="scientific">Fusibacter paucivorans</name>
    <dbReference type="NCBI Taxonomy" id="76009"/>
    <lineage>
        <taxon>Bacteria</taxon>
        <taxon>Bacillati</taxon>
        <taxon>Bacillota</taxon>
        <taxon>Clostridia</taxon>
        <taxon>Eubacteriales</taxon>
        <taxon>Eubacteriales Family XII. Incertae Sedis</taxon>
        <taxon>Fusibacter</taxon>
    </lineage>
</organism>
<dbReference type="InterPro" id="IPR005561">
    <property type="entry name" value="ANTAR"/>
</dbReference>
<evidence type="ECO:0000256" key="1">
    <source>
        <dbReference type="ARBA" id="ARBA00018672"/>
    </source>
</evidence>
<dbReference type="InterPro" id="IPR011006">
    <property type="entry name" value="CheY-like_superfamily"/>
</dbReference>
<evidence type="ECO:0000313" key="8">
    <source>
        <dbReference type="Proteomes" id="UP000746471"/>
    </source>
</evidence>
<sequence length="193" mass="22092">MERILVVSSAENSQVLCRELLSSFQAQVVNIGDGSEARRTILTQSFDLIIINAPLKDEFGHELAAMFSQKTTAGIILLVKSELSDQIAERVEDYGVVCVPKPISKAFFYQAVKIVSATSKRLVDLQNENIRLQHKIEDMRMIDRAKYALIKYLNFSEPQAHRYIEKHAMDMRISKREVAENIIKTYDTWRDPS</sequence>
<dbReference type="PIRSF" id="PIRSF036382">
    <property type="entry name" value="RR_antiterm"/>
    <property type="match status" value="1"/>
</dbReference>
<dbReference type="InterPro" id="IPR001789">
    <property type="entry name" value="Sig_transdc_resp-reg_receiver"/>
</dbReference>